<evidence type="ECO:0000256" key="8">
    <source>
        <dbReference type="PIRSR" id="PIRSR001123-2"/>
    </source>
</evidence>
<keyword evidence="2" id="KW-0031">Aminopeptidase</keyword>
<dbReference type="SUPFAM" id="SSF53187">
    <property type="entry name" value="Zn-dependent exopeptidases"/>
    <property type="match status" value="1"/>
</dbReference>
<keyword evidence="5" id="KW-0378">Hydrolase</keyword>
<feature type="binding site" evidence="8">
    <location>
        <position position="253"/>
    </location>
    <ligand>
        <name>Zn(2+)</name>
        <dbReference type="ChEBI" id="CHEBI:29105"/>
        <label>1</label>
    </ligand>
</feature>
<dbReference type="STRING" id="317577.GCA_000419625_03566"/>
<gene>
    <name evidence="9" type="ORF">DFI_17435</name>
</gene>
<dbReference type="InterPro" id="IPR051464">
    <property type="entry name" value="Peptidase_M42_aminopept"/>
</dbReference>
<dbReference type="Proteomes" id="UP000259030">
    <property type="component" value="Plasmid pDFI2"/>
</dbReference>
<feature type="binding site" evidence="8">
    <location>
        <position position="226"/>
    </location>
    <ligand>
        <name>Zn(2+)</name>
        <dbReference type="ChEBI" id="CHEBI:29105"/>
        <label>2</label>
    </ligand>
</feature>
<accession>A0A221T228</accession>
<feature type="binding site" evidence="8">
    <location>
        <position position="81"/>
    </location>
    <ligand>
        <name>Zn(2+)</name>
        <dbReference type="ChEBI" id="CHEBI:29105"/>
        <label>1</label>
    </ligand>
</feature>
<dbReference type="GO" id="GO:0004177">
    <property type="term" value="F:aminopeptidase activity"/>
    <property type="evidence" value="ECO:0007669"/>
    <property type="project" value="UniProtKB-UniRule"/>
</dbReference>
<evidence type="ECO:0000256" key="7">
    <source>
        <dbReference type="PIRSR" id="PIRSR001123-1"/>
    </source>
</evidence>
<comment type="cofactor">
    <cofactor evidence="8">
        <name>a divalent metal cation</name>
        <dbReference type="ChEBI" id="CHEBI:60240"/>
    </cofactor>
    <text evidence="8">Binds 2 divalent metal cations per subunit.</text>
</comment>
<sequence length="376" mass="39010">MSSQEIPMTQSSREPLSLILEHLRALVAATGPSGSEEDVVRRIVQAARPHADSVRVDALGNVIAVRRAAVEGARTCLISAHMDEVGFRVLKIEPGGFLRLEKVGGLDDRILPAQRLWVRTAAGRLGGVIGTKSAHLLTDADRVGFPAARDVYVDIGARDAAQARAMGVEVGDPAGFVGELTELGQGSGRFTAHAVDDRAGCAVLLALLEAGLPDVNLVAVFSVQEEIGLRGATAVARATHADLGPVDVVLALDMTAADDTPDTGSGHLRLGAGPAVKVMDASTVTHPAVRRGLLAAAGRRGLPVQHELLRGIGTDAGALQYLGGGVPTGAVSVANRYTHSAVEVVDAADLQGAYALLRGFLEDLPGLDLRFVAVDD</sequence>
<proteinExistence type="inferred from homology"/>
<evidence type="ECO:0000256" key="4">
    <source>
        <dbReference type="ARBA" id="ARBA00022723"/>
    </source>
</evidence>
<keyword evidence="4 8" id="KW-0479">Metal-binding</keyword>
<dbReference type="GO" id="GO:0046872">
    <property type="term" value="F:metal ion binding"/>
    <property type="evidence" value="ECO:0007669"/>
    <property type="project" value="UniProtKB-UniRule"/>
</dbReference>
<feature type="binding site" evidence="8">
    <location>
        <position position="339"/>
    </location>
    <ligand>
        <name>Zn(2+)</name>
        <dbReference type="ChEBI" id="CHEBI:29105"/>
        <label>2</label>
    </ligand>
</feature>
<dbReference type="PIRSF" id="PIRSF001123">
    <property type="entry name" value="PepA_GA"/>
    <property type="match status" value="1"/>
</dbReference>
<keyword evidence="10" id="KW-1185">Reference proteome</keyword>
<feature type="binding site" evidence="8">
    <location>
        <position position="196"/>
    </location>
    <ligand>
        <name>Zn(2+)</name>
        <dbReference type="ChEBI" id="CHEBI:29105"/>
        <label>1</label>
    </ligand>
</feature>
<dbReference type="KEGG" id="dfc:DFI_17435"/>
<dbReference type="EMBL" id="CP021083">
    <property type="protein sequence ID" value="ASN82967.1"/>
    <property type="molecule type" value="Genomic_DNA"/>
</dbReference>
<evidence type="ECO:0000313" key="10">
    <source>
        <dbReference type="Proteomes" id="UP000259030"/>
    </source>
</evidence>
<dbReference type="PANTHER" id="PTHR32481">
    <property type="entry name" value="AMINOPEPTIDASE"/>
    <property type="match status" value="1"/>
</dbReference>
<evidence type="ECO:0000256" key="1">
    <source>
        <dbReference type="ARBA" id="ARBA00006272"/>
    </source>
</evidence>
<protein>
    <submittedName>
        <fullName evidence="9">Endoglucanase</fullName>
    </submittedName>
</protein>
<reference evidence="9 10" key="1">
    <citation type="submission" date="2017-05" db="EMBL/GenBank/DDBJ databases">
        <title>The complete genome sequence of Deinococcus ficus isolated from the rhizosphere of the Ficus religiosa L. in Taiwan.</title>
        <authorList>
            <person name="Wu K.-M."/>
            <person name="Liao T.-L."/>
            <person name="Liu Y.-M."/>
            <person name="Young C.-C."/>
            <person name="Tsai S.-F."/>
        </authorList>
    </citation>
    <scope>NUCLEOTIDE SEQUENCE [LARGE SCALE GENOMIC DNA]</scope>
    <source>
        <strain evidence="9 10">CC-FR2-10</strain>
        <plasmid evidence="10">pdfi2</plasmid>
    </source>
</reference>
<evidence type="ECO:0000256" key="6">
    <source>
        <dbReference type="PIRNR" id="PIRNR001123"/>
    </source>
</evidence>
<keyword evidence="9" id="KW-0614">Plasmid</keyword>
<keyword evidence="3" id="KW-0645">Protease</keyword>
<dbReference type="SUPFAM" id="SSF101821">
    <property type="entry name" value="Aminopeptidase/glucanase lid domain"/>
    <property type="match status" value="1"/>
</dbReference>
<comment type="similarity">
    <text evidence="1 6">Belongs to the peptidase M42 family.</text>
</comment>
<dbReference type="AlphaFoldDB" id="A0A221T228"/>
<evidence type="ECO:0000256" key="2">
    <source>
        <dbReference type="ARBA" id="ARBA00022438"/>
    </source>
</evidence>
<geneLocation type="plasmid" evidence="10">
    <name>pdfi2</name>
</geneLocation>
<evidence type="ECO:0000256" key="3">
    <source>
        <dbReference type="ARBA" id="ARBA00022670"/>
    </source>
</evidence>
<name>A0A221T228_9DEIO</name>
<dbReference type="InterPro" id="IPR023367">
    <property type="entry name" value="Peptidase_M42_dom2"/>
</dbReference>
<dbReference type="Gene3D" id="2.40.30.40">
    <property type="entry name" value="Peptidase M42, domain 2"/>
    <property type="match status" value="1"/>
</dbReference>
<dbReference type="InterPro" id="IPR008007">
    <property type="entry name" value="Peptidase_M42"/>
</dbReference>
<dbReference type="GO" id="GO:0006508">
    <property type="term" value="P:proteolysis"/>
    <property type="evidence" value="ECO:0007669"/>
    <property type="project" value="UniProtKB-KW"/>
</dbReference>
<feature type="active site" description="Proton acceptor" evidence="7">
    <location>
        <position position="225"/>
    </location>
</feature>
<organism evidence="9 10">
    <name type="scientific">Deinococcus ficus</name>
    <dbReference type="NCBI Taxonomy" id="317577"/>
    <lineage>
        <taxon>Bacteria</taxon>
        <taxon>Thermotogati</taxon>
        <taxon>Deinococcota</taxon>
        <taxon>Deinococci</taxon>
        <taxon>Deinococcales</taxon>
        <taxon>Deinococcaceae</taxon>
        <taxon>Deinococcus</taxon>
    </lineage>
</organism>
<dbReference type="Pfam" id="PF05343">
    <property type="entry name" value="Peptidase_M42"/>
    <property type="match status" value="1"/>
</dbReference>
<dbReference type="Gene3D" id="3.40.630.10">
    <property type="entry name" value="Zn peptidases"/>
    <property type="match status" value="1"/>
</dbReference>
<evidence type="ECO:0000256" key="5">
    <source>
        <dbReference type="ARBA" id="ARBA00022801"/>
    </source>
</evidence>
<dbReference type="PANTHER" id="PTHR32481:SF0">
    <property type="entry name" value="AMINOPEPTIDASE YPDE-RELATED"/>
    <property type="match status" value="1"/>
</dbReference>
<evidence type="ECO:0000313" key="9">
    <source>
        <dbReference type="EMBL" id="ASN82967.1"/>
    </source>
</evidence>
<feature type="binding site" evidence="8">
    <location>
        <position position="196"/>
    </location>
    <ligand>
        <name>Zn(2+)</name>
        <dbReference type="ChEBI" id="CHEBI:29105"/>
        <label>2</label>
    </ligand>
</feature>